<protein>
    <submittedName>
        <fullName evidence="4">Proteasome subunit beta type</fullName>
    </submittedName>
</protein>
<dbReference type="PROSITE" id="PS00854">
    <property type="entry name" value="PROTEASOME_BETA_1"/>
    <property type="match status" value="1"/>
</dbReference>
<accession>A0A2H9TIU4</accession>
<keyword evidence="2" id="KW-0963">Cytoplasm</keyword>
<evidence type="ECO:0000256" key="2">
    <source>
        <dbReference type="ARBA" id="ARBA00022490"/>
    </source>
</evidence>
<dbReference type="Pfam" id="PF00227">
    <property type="entry name" value="Proteasome"/>
    <property type="match status" value="1"/>
</dbReference>
<dbReference type="STRING" id="1246581.A0A2H9TIU4"/>
<keyword evidence="3 4" id="KW-0647">Proteasome</keyword>
<dbReference type="InterPro" id="IPR001353">
    <property type="entry name" value="Proteasome_sua/b"/>
</dbReference>
<evidence type="ECO:0000313" key="4">
    <source>
        <dbReference type="EMBL" id="PJF17679.1"/>
    </source>
</evidence>
<sequence length="104" mass="11251">MEALIGITGADYVILAADRNAARSIVVMKSTEDKFRSLGPSVELAYCGEPGDATNFAEYVQGNVRLYALKNGLQLSTSATAHYTRRLLADSLRSKVNLELILTA</sequence>
<dbReference type="InterPro" id="IPR029055">
    <property type="entry name" value="Ntn_hydrolases_N"/>
</dbReference>
<dbReference type="Gene3D" id="3.60.20.10">
    <property type="entry name" value="Glutamine Phosphoribosylpyrophosphate, subunit 1, domain 1"/>
    <property type="match status" value="1"/>
</dbReference>
<dbReference type="SUPFAM" id="SSF56235">
    <property type="entry name" value="N-terminal nucleophile aminohydrolases (Ntn hydrolases)"/>
    <property type="match status" value="1"/>
</dbReference>
<dbReference type="GO" id="GO:0005839">
    <property type="term" value="C:proteasome core complex"/>
    <property type="evidence" value="ECO:0007669"/>
    <property type="project" value="InterPro"/>
</dbReference>
<dbReference type="AlphaFoldDB" id="A0A2H9TIU4"/>
<evidence type="ECO:0000256" key="1">
    <source>
        <dbReference type="ARBA" id="ARBA00004123"/>
    </source>
</evidence>
<evidence type="ECO:0000313" key="5">
    <source>
        <dbReference type="Proteomes" id="UP000240830"/>
    </source>
</evidence>
<evidence type="ECO:0000256" key="3">
    <source>
        <dbReference type="ARBA" id="ARBA00022942"/>
    </source>
</evidence>
<dbReference type="InterPro" id="IPR016050">
    <property type="entry name" value="Proteasome_bsu_CS"/>
</dbReference>
<organism evidence="4 5">
    <name type="scientific">Paramicrosporidium saccamoebae</name>
    <dbReference type="NCBI Taxonomy" id="1246581"/>
    <lineage>
        <taxon>Eukaryota</taxon>
        <taxon>Fungi</taxon>
        <taxon>Fungi incertae sedis</taxon>
        <taxon>Cryptomycota</taxon>
        <taxon>Cryptomycota incertae sedis</taxon>
        <taxon>Paramicrosporidium</taxon>
    </lineage>
</organism>
<comment type="subcellular location">
    <subcellularLocation>
        <location evidence="1">Nucleus</location>
    </subcellularLocation>
</comment>
<dbReference type="Proteomes" id="UP000240830">
    <property type="component" value="Unassembled WGS sequence"/>
</dbReference>
<reference evidence="4 5" key="1">
    <citation type="submission" date="2016-10" db="EMBL/GenBank/DDBJ databases">
        <title>The genome of Paramicrosporidium saccamoebae is the missing link in understanding Cryptomycota and Microsporidia evolution.</title>
        <authorList>
            <person name="Quandt C.A."/>
            <person name="Beaudet D."/>
            <person name="Corsaro D."/>
            <person name="Michel R."/>
            <person name="Corradi N."/>
            <person name="James T."/>
        </authorList>
    </citation>
    <scope>NUCLEOTIDE SEQUENCE [LARGE SCALE GENOMIC DNA]</scope>
    <source>
        <strain evidence="4 5">KSL3</strain>
    </source>
</reference>
<gene>
    <name evidence="4" type="ORF">PSACC_02513</name>
</gene>
<dbReference type="OrthoDB" id="268428at2759"/>
<dbReference type="GO" id="GO:0005634">
    <property type="term" value="C:nucleus"/>
    <property type="evidence" value="ECO:0007669"/>
    <property type="project" value="UniProtKB-SubCell"/>
</dbReference>
<comment type="caution">
    <text evidence="4">The sequence shown here is derived from an EMBL/GenBank/DDBJ whole genome shotgun (WGS) entry which is preliminary data.</text>
</comment>
<keyword evidence="5" id="KW-1185">Reference proteome</keyword>
<dbReference type="GO" id="GO:0051603">
    <property type="term" value="P:proteolysis involved in protein catabolic process"/>
    <property type="evidence" value="ECO:0007669"/>
    <property type="project" value="InterPro"/>
</dbReference>
<proteinExistence type="predicted"/>
<name>A0A2H9TIU4_9FUNG</name>
<dbReference type="EMBL" id="MTSL01000167">
    <property type="protein sequence ID" value="PJF17679.1"/>
    <property type="molecule type" value="Genomic_DNA"/>
</dbReference>